<feature type="domain" description="Cysteine-rich" evidence="6">
    <location>
        <begin position="143"/>
        <end position="170"/>
    </location>
</feature>
<feature type="domain" description="Cysteine-rich" evidence="6">
    <location>
        <begin position="20"/>
        <end position="105"/>
    </location>
</feature>
<dbReference type="InterPro" id="IPR004017">
    <property type="entry name" value="Cys_rich_dom"/>
</dbReference>
<name>A0ABW2I5V4_9ACTN</name>
<keyword evidence="3" id="KW-0560">Oxidoreductase</keyword>
<dbReference type="PANTHER" id="PTHR43255">
    <property type="entry name" value="IRON-SULFUR-BINDING OXIDOREDUCTASE FADF-RELATED-RELATED"/>
    <property type="match status" value="1"/>
</dbReference>
<dbReference type="InterPro" id="IPR051460">
    <property type="entry name" value="HdrC_iron-sulfur_subunit"/>
</dbReference>
<evidence type="ECO:0000256" key="2">
    <source>
        <dbReference type="ARBA" id="ARBA00022723"/>
    </source>
</evidence>
<keyword evidence="5" id="KW-0411">Iron-sulfur</keyword>
<comment type="caution">
    <text evidence="7">The sequence shown here is derived from an EMBL/GenBank/DDBJ whole genome shotgun (WGS) entry which is preliminary data.</text>
</comment>
<dbReference type="Proteomes" id="UP001596548">
    <property type="component" value="Unassembled WGS sequence"/>
</dbReference>
<dbReference type="Pfam" id="PF02754">
    <property type="entry name" value="CCG"/>
    <property type="match status" value="2"/>
</dbReference>
<sequence length="177" mass="19614">WTKGLGFEVPRAGSGADFEYLFWVGCAGAFEDRAKKTTRAVATLLHEAGVDYAILGEGETCTGDPARRIGNEFVFQMLAQQNVETLREAGVKKIVATCPHCFNTLGNEYSQLGLEVEVVHHTQLLAHLVATGKLTPVEPVSDVTYHDPCYLGRHNRVFDAPRELLGEITEMPRNRER</sequence>
<dbReference type="PANTHER" id="PTHR43255:SF1">
    <property type="entry name" value="IRON-SULFUR-BINDING OXIDOREDUCTASE FADF-RELATED"/>
    <property type="match status" value="1"/>
</dbReference>
<evidence type="ECO:0000259" key="6">
    <source>
        <dbReference type="Pfam" id="PF02754"/>
    </source>
</evidence>
<accession>A0ABW2I5V4</accession>
<gene>
    <name evidence="7" type="ORF">ACFQS1_40590</name>
</gene>
<reference evidence="8" key="1">
    <citation type="journal article" date="2019" name="Int. J. Syst. Evol. Microbiol.">
        <title>The Global Catalogue of Microorganisms (GCM) 10K type strain sequencing project: providing services to taxonomists for standard genome sequencing and annotation.</title>
        <authorList>
            <consortium name="The Broad Institute Genomics Platform"/>
            <consortium name="The Broad Institute Genome Sequencing Center for Infectious Disease"/>
            <person name="Wu L."/>
            <person name="Ma J."/>
        </authorList>
    </citation>
    <scope>NUCLEOTIDE SEQUENCE [LARGE SCALE GENOMIC DNA]</scope>
    <source>
        <strain evidence="8">XZYJT-10</strain>
    </source>
</reference>
<evidence type="ECO:0000256" key="3">
    <source>
        <dbReference type="ARBA" id="ARBA00023002"/>
    </source>
</evidence>
<keyword evidence="8" id="KW-1185">Reference proteome</keyword>
<feature type="non-terminal residue" evidence="7">
    <location>
        <position position="177"/>
    </location>
</feature>
<evidence type="ECO:0000256" key="4">
    <source>
        <dbReference type="ARBA" id="ARBA00023004"/>
    </source>
</evidence>
<keyword evidence="4" id="KW-0408">Iron</keyword>
<protein>
    <submittedName>
        <fullName evidence="7">(Fe-S)-binding protein</fullName>
    </submittedName>
</protein>
<proteinExistence type="predicted"/>
<feature type="non-terminal residue" evidence="7">
    <location>
        <position position="1"/>
    </location>
</feature>
<dbReference type="RefSeq" id="WP_378978430.1">
    <property type="nucleotide sequence ID" value="NZ_JBHTBJ010000141.1"/>
</dbReference>
<keyword evidence="1" id="KW-0004">4Fe-4S</keyword>
<evidence type="ECO:0000313" key="7">
    <source>
        <dbReference type="EMBL" id="MFC7280287.1"/>
    </source>
</evidence>
<keyword evidence="2" id="KW-0479">Metal-binding</keyword>
<evidence type="ECO:0000256" key="1">
    <source>
        <dbReference type="ARBA" id="ARBA00022485"/>
    </source>
</evidence>
<evidence type="ECO:0000313" key="8">
    <source>
        <dbReference type="Proteomes" id="UP001596548"/>
    </source>
</evidence>
<dbReference type="EMBL" id="JBHTBJ010000141">
    <property type="protein sequence ID" value="MFC7280287.1"/>
    <property type="molecule type" value="Genomic_DNA"/>
</dbReference>
<evidence type="ECO:0000256" key="5">
    <source>
        <dbReference type="ARBA" id="ARBA00023014"/>
    </source>
</evidence>
<organism evidence="7 8">
    <name type="scientific">Paractinoplanes rhizophilus</name>
    <dbReference type="NCBI Taxonomy" id="1416877"/>
    <lineage>
        <taxon>Bacteria</taxon>
        <taxon>Bacillati</taxon>
        <taxon>Actinomycetota</taxon>
        <taxon>Actinomycetes</taxon>
        <taxon>Micromonosporales</taxon>
        <taxon>Micromonosporaceae</taxon>
        <taxon>Paractinoplanes</taxon>
    </lineage>
</organism>